<evidence type="ECO:0000313" key="2">
    <source>
        <dbReference type="Proteomes" id="UP001164250"/>
    </source>
</evidence>
<accession>A0ACC1A4I4</accession>
<name>A0ACC1A4I4_9ROSI</name>
<reference evidence="2" key="1">
    <citation type="journal article" date="2023" name="G3 (Bethesda)">
        <title>Genome assembly and association tests identify interacting loci associated with vigor, precocity, and sex in interspecific pistachio rootstocks.</title>
        <authorList>
            <person name="Palmer W."/>
            <person name="Jacygrad E."/>
            <person name="Sagayaradj S."/>
            <person name="Cavanaugh K."/>
            <person name="Han R."/>
            <person name="Bertier L."/>
            <person name="Beede B."/>
            <person name="Kafkas S."/>
            <person name="Golino D."/>
            <person name="Preece J."/>
            <person name="Michelmore R."/>
        </authorList>
    </citation>
    <scope>NUCLEOTIDE SEQUENCE [LARGE SCALE GENOMIC DNA]</scope>
</reference>
<organism evidence="1 2">
    <name type="scientific">Pistacia atlantica</name>
    <dbReference type="NCBI Taxonomy" id="434234"/>
    <lineage>
        <taxon>Eukaryota</taxon>
        <taxon>Viridiplantae</taxon>
        <taxon>Streptophyta</taxon>
        <taxon>Embryophyta</taxon>
        <taxon>Tracheophyta</taxon>
        <taxon>Spermatophyta</taxon>
        <taxon>Magnoliopsida</taxon>
        <taxon>eudicotyledons</taxon>
        <taxon>Gunneridae</taxon>
        <taxon>Pentapetalae</taxon>
        <taxon>rosids</taxon>
        <taxon>malvids</taxon>
        <taxon>Sapindales</taxon>
        <taxon>Anacardiaceae</taxon>
        <taxon>Pistacia</taxon>
    </lineage>
</organism>
<comment type="caution">
    <text evidence="1">The sequence shown here is derived from an EMBL/GenBank/DDBJ whole genome shotgun (WGS) entry which is preliminary data.</text>
</comment>
<proteinExistence type="predicted"/>
<dbReference type="Proteomes" id="UP001164250">
    <property type="component" value="Chromosome 12"/>
</dbReference>
<gene>
    <name evidence="1" type="ORF">Patl1_11125</name>
</gene>
<evidence type="ECO:0000313" key="1">
    <source>
        <dbReference type="EMBL" id="KAJ0082173.1"/>
    </source>
</evidence>
<keyword evidence="2" id="KW-1185">Reference proteome</keyword>
<protein>
    <submittedName>
        <fullName evidence="1">Uncharacterized protein</fullName>
    </submittedName>
</protein>
<dbReference type="EMBL" id="CM047908">
    <property type="protein sequence ID" value="KAJ0082173.1"/>
    <property type="molecule type" value="Genomic_DNA"/>
</dbReference>
<sequence length="80" mass="9371">MFQFAKFEKSKERRLATELGYGFPIGDPWITDGISPCIHPMHSFRSCTRYTEHQPNLDEKKKKRAQLHHSIPDGFVIRVL</sequence>